<dbReference type="Proteomes" id="UP001320159">
    <property type="component" value="Unassembled WGS sequence"/>
</dbReference>
<evidence type="ECO:0000313" key="2">
    <source>
        <dbReference type="EMBL" id="MCD1294634.1"/>
    </source>
</evidence>
<dbReference type="InterPro" id="IPR002749">
    <property type="entry name" value="DUF63"/>
</dbReference>
<reference evidence="2 3" key="1">
    <citation type="submission" date="2017-11" db="EMBL/GenBank/DDBJ databases">
        <title>Isolation and Characterization of Family Methanocellaceae Species from Potential Methane Hydrate Area Offshore Southwestern Taiwan.</title>
        <authorList>
            <person name="Zhang W.-L."/>
            <person name="Chen W.-C."/>
            <person name="Lai M.-C."/>
            <person name="Chen S.-C."/>
        </authorList>
    </citation>
    <scope>NUCLEOTIDE SEQUENCE [LARGE SCALE GENOMIC DNA]</scope>
    <source>
        <strain evidence="2 3">CWC-04</strain>
    </source>
</reference>
<feature type="transmembrane region" description="Helical" evidence="1">
    <location>
        <begin position="149"/>
        <end position="172"/>
    </location>
</feature>
<comment type="caution">
    <text evidence="2">The sequence shown here is derived from an EMBL/GenBank/DDBJ whole genome shotgun (WGS) entry which is preliminary data.</text>
</comment>
<dbReference type="PANTHER" id="PTHR40700">
    <property type="entry name" value="HYPOTHETICAL MEMBRANE PROTEIN, CONSERVED, DUF63 FAMILY"/>
    <property type="match status" value="1"/>
</dbReference>
<protein>
    <recommendedName>
        <fullName evidence="4">DUF63 family protein</fullName>
    </recommendedName>
</protein>
<dbReference type="Pfam" id="PF01889">
    <property type="entry name" value="DUF63"/>
    <property type="match status" value="1"/>
</dbReference>
<proteinExistence type="predicted"/>
<organism evidence="2 3">
    <name type="scientific">Methanooceanicella nereidis</name>
    <dbReference type="NCBI Taxonomy" id="2052831"/>
    <lineage>
        <taxon>Archaea</taxon>
        <taxon>Methanobacteriati</taxon>
        <taxon>Methanobacteriota</taxon>
        <taxon>Stenosarchaea group</taxon>
        <taxon>Methanomicrobia</taxon>
        <taxon>Methanocellales</taxon>
        <taxon>Methanocellaceae</taxon>
        <taxon>Methanooceanicella</taxon>
    </lineage>
</organism>
<feature type="transmembrane region" description="Helical" evidence="1">
    <location>
        <begin position="28"/>
        <end position="48"/>
    </location>
</feature>
<keyword evidence="1" id="KW-1133">Transmembrane helix</keyword>
<keyword evidence="1" id="KW-0812">Transmembrane</keyword>
<evidence type="ECO:0008006" key="4">
    <source>
        <dbReference type="Google" id="ProtNLM"/>
    </source>
</evidence>
<keyword evidence="1" id="KW-0472">Membrane</keyword>
<accession>A0AAP2RBT8</accession>
<dbReference type="PANTHER" id="PTHR40700:SF1">
    <property type="entry name" value="DUF63 DOMAIN-CONTAINING PROTEIN"/>
    <property type="match status" value="1"/>
</dbReference>
<keyword evidence="3" id="KW-1185">Reference proteome</keyword>
<evidence type="ECO:0000256" key="1">
    <source>
        <dbReference type="SAM" id="Phobius"/>
    </source>
</evidence>
<dbReference type="EMBL" id="PGCK01000004">
    <property type="protein sequence ID" value="MCD1294634.1"/>
    <property type="molecule type" value="Genomic_DNA"/>
</dbReference>
<feature type="transmembrane region" description="Helical" evidence="1">
    <location>
        <begin position="184"/>
        <end position="206"/>
    </location>
</feature>
<evidence type="ECO:0000313" key="3">
    <source>
        <dbReference type="Proteomes" id="UP001320159"/>
    </source>
</evidence>
<feature type="transmembrane region" description="Helical" evidence="1">
    <location>
        <begin position="126"/>
        <end position="143"/>
    </location>
</feature>
<feature type="transmembrane region" description="Helical" evidence="1">
    <location>
        <begin position="218"/>
        <end position="244"/>
    </location>
</feature>
<name>A0AAP2RBT8_9EURY</name>
<feature type="transmembrane region" description="Helical" evidence="1">
    <location>
        <begin position="89"/>
        <end position="114"/>
    </location>
</feature>
<sequence>MKNLEFDIGSFINRYYIDPILYGDGYNIVNTLTYALILGISLFAILKLMAILKVNIDERLVFATSPYILLGASLRVVEDVKILTPPLSYMFITPLVYFLAFFITAGLLITFIVMERKGIIKDYAKPFFAAGVAGIVLILGILSTKEANAWWWVPIVIFSLAFTFTGIVYLIARHFKLEFLTMPLNVAILFAHMFDASSTFTAIDIITGFAEKHVVPLFFIGFTNTAFVMYALKLAVFIPVIYIIEKYFYDDKQMYYMLKFALLVLGFGPGIRNTLELTFI</sequence>
<gene>
    <name evidence="2" type="ORF">CUJ83_06425</name>
</gene>
<dbReference type="RefSeq" id="WP_230741469.1">
    <property type="nucleotide sequence ID" value="NZ_PGCK01000004.1"/>
</dbReference>
<dbReference type="AlphaFoldDB" id="A0AAP2RBT8"/>
<feature type="transmembrane region" description="Helical" evidence="1">
    <location>
        <begin position="60"/>
        <end position="77"/>
    </location>
</feature>
<feature type="transmembrane region" description="Helical" evidence="1">
    <location>
        <begin position="256"/>
        <end position="275"/>
    </location>
</feature>